<evidence type="ECO:0000313" key="7">
    <source>
        <dbReference type="EMBL" id="ABR48792.1"/>
    </source>
</evidence>
<dbReference type="FunFam" id="3.30.70.1560:FF:000001">
    <property type="entry name" value="Pseudouridine synthase"/>
    <property type="match status" value="1"/>
</dbReference>
<dbReference type="Gene3D" id="3.30.70.1560">
    <property type="entry name" value="Alpha-L RNA-binding motif"/>
    <property type="match status" value="1"/>
</dbReference>
<dbReference type="InterPro" id="IPR050343">
    <property type="entry name" value="RsuA_PseudoU_synthase"/>
</dbReference>
<dbReference type="FunFam" id="3.10.290.10:FF:000003">
    <property type="entry name" value="Pseudouridine synthase"/>
    <property type="match status" value="1"/>
</dbReference>
<evidence type="ECO:0000256" key="5">
    <source>
        <dbReference type="RuleBase" id="RU003887"/>
    </source>
</evidence>
<keyword evidence="2 4" id="KW-0694">RNA-binding</keyword>
<dbReference type="NCBIfam" id="TIGR00093">
    <property type="entry name" value="pseudouridine synthase"/>
    <property type="match status" value="1"/>
</dbReference>
<dbReference type="CDD" id="cd00165">
    <property type="entry name" value="S4"/>
    <property type="match status" value="1"/>
</dbReference>
<dbReference type="SMART" id="SM00363">
    <property type="entry name" value="S4"/>
    <property type="match status" value="1"/>
</dbReference>
<protein>
    <recommendedName>
        <fullName evidence="5">Pseudouridine synthase</fullName>
        <ecNumber evidence="5">5.4.99.-</ecNumber>
    </recommendedName>
</protein>
<keyword evidence="8" id="KW-1185">Reference proteome</keyword>
<dbReference type="HOGENOM" id="CLU_024979_1_2_9"/>
<organism evidence="7 8">
    <name type="scientific">Alkaliphilus metalliredigens (strain QYMF)</name>
    <dbReference type="NCBI Taxonomy" id="293826"/>
    <lineage>
        <taxon>Bacteria</taxon>
        <taxon>Bacillati</taxon>
        <taxon>Bacillota</taxon>
        <taxon>Clostridia</taxon>
        <taxon>Peptostreptococcales</taxon>
        <taxon>Natronincolaceae</taxon>
        <taxon>Alkaliphilus</taxon>
    </lineage>
</organism>
<dbReference type="Pfam" id="PF01479">
    <property type="entry name" value="S4"/>
    <property type="match status" value="1"/>
</dbReference>
<feature type="domain" description="RNA-binding S4" evidence="6">
    <location>
        <begin position="1"/>
        <end position="60"/>
    </location>
</feature>
<dbReference type="Gene3D" id="3.10.290.10">
    <property type="entry name" value="RNA-binding S4 domain"/>
    <property type="match status" value="1"/>
</dbReference>
<dbReference type="InterPro" id="IPR002942">
    <property type="entry name" value="S4_RNA-bd"/>
</dbReference>
<dbReference type="PROSITE" id="PS50889">
    <property type="entry name" value="S4"/>
    <property type="match status" value="1"/>
</dbReference>
<name>A6TRH4_ALKMQ</name>
<dbReference type="eggNOG" id="COG1187">
    <property type="taxonomic scope" value="Bacteria"/>
</dbReference>
<dbReference type="InterPro" id="IPR036986">
    <property type="entry name" value="S4_RNA-bd_sf"/>
</dbReference>
<keyword evidence="3 5" id="KW-0413">Isomerase</keyword>
<dbReference type="InterPro" id="IPR020103">
    <property type="entry name" value="PsdUridine_synth_cat_dom_sf"/>
</dbReference>
<dbReference type="Gene3D" id="3.30.70.580">
    <property type="entry name" value="Pseudouridine synthase I, catalytic domain, N-terminal subdomain"/>
    <property type="match status" value="1"/>
</dbReference>
<dbReference type="GO" id="GO:0005829">
    <property type="term" value="C:cytosol"/>
    <property type="evidence" value="ECO:0007669"/>
    <property type="project" value="UniProtKB-ARBA"/>
</dbReference>
<dbReference type="SUPFAM" id="SSF55120">
    <property type="entry name" value="Pseudouridine synthase"/>
    <property type="match status" value="1"/>
</dbReference>
<dbReference type="STRING" id="293826.Amet_2640"/>
<dbReference type="CDD" id="cd02870">
    <property type="entry name" value="PseudoU_synth_RsuA_like"/>
    <property type="match status" value="1"/>
</dbReference>
<sequence>MRLQKYIANCGVASRRKSETLIQQGLVTVNDKVVTEMGFKLDVVEDHVKVRGKLIKPTEEMIYILLNKPTGFVTTVSDQFDRKTVTDLVGVSERIFPVGRLDYHTSGFLLLTNDGNLTFKLTHPKFKVSKVYIAKVKGKPSSSKLSLFEKGLEIEDYVTAPAKISIIKILPHEVIVKITLREGKNRQVRKMCDAIGHPVVELNRESMGDLQLGDLEIGKWRHLTQKEITYLKEL</sequence>
<dbReference type="OrthoDB" id="9807213at2"/>
<dbReference type="SUPFAM" id="SSF55174">
    <property type="entry name" value="Alpha-L RNA-binding motif"/>
    <property type="match status" value="1"/>
</dbReference>
<dbReference type="PANTHER" id="PTHR47683:SF2">
    <property type="entry name" value="RNA-BINDING S4 DOMAIN-CONTAINING PROTEIN"/>
    <property type="match status" value="1"/>
</dbReference>
<accession>A6TRH4</accession>
<dbReference type="PROSITE" id="PS01149">
    <property type="entry name" value="PSI_RSU"/>
    <property type="match status" value="1"/>
</dbReference>
<evidence type="ECO:0000256" key="3">
    <source>
        <dbReference type="ARBA" id="ARBA00023235"/>
    </source>
</evidence>
<dbReference type="InterPro" id="IPR042092">
    <property type="entry name" value="PsdUridine_s_RsuA/RluB/E/F_cat"/>
</dbReference>
<dbReference type="Pfam" id="PF00849">
    <property type="entry name" value="PseudoU_synth_2"/>
    <property type="match status" value="1"/>
</dbReference>
<dbReference type="PANTHER" id="PTHR47683">
    <property type="entry name" value="PSEUDOURIDINE SYNTHASE FAMILY PROTEIN-RELATED"/>
    <property type="match status" value="1"/>
</dbReference>
<dbReference type="InterPro" id="IPR018496">
    <property type="entry name" value="PsdUridine_synth_RsuA/RluB_CS"/>
</dbReference>
<comment type="similarity">
    <text evidence="1 5">Belongs to the pseudouridine synthase RsuA family.</text>
</comment>
<dbReference type="AlphaFoldDB" id="A6TRH4"/>
<dbReference type="RefSeq" id="WP_012063766.1">
    <property type="nucleotide sequence ID" value="NC_009633.1"/>
</dbReference>
<dbReference type="InterPro" id="IPR020094">
    <property type="entry name" value="TruA/RsuA/RluB/E/F_N"/>
</dbReference>
<evidence type="ECO:0000259" key="6">
    <source>
        <dbReference type="SMART" id="SM00363"/>
    </source>
</evidence>
<reference evidence="8" key="1">
    <citation type="journal article" date="2016" name="Genome Announc.">
        <title>Complete genome sequence of Alkaliphilus metalliredigens strain QYMF, an alkaliphilic and metal-reducing bacterium isolated from borax-contaminated leachate ponds.</title>
        <authorList>
            <person name="Hwang C."/>
            <person name="Copeland A."/>
            <person name="Lucas S."/>
            <person name="Lapidus A."/>
            <person name="Barry K."/>
            <person name="Detter J.C."/>
            <person name="Glavina Del Rio T."/>
            <person name="Hammon N."/>
            <person name="Israni S."/>
            <person name="Dalin E."/>
            <person name="Tice H."/>
            <person name="Pitluck S."/>
            <person name="Chertkov O."/>
            <person name="Brettin T."/>
            <person name="Bruce D."/>
            <person name="Han C."/>
            <person name="Schmutz J."/>
            <person name="Larimer F."/>
            <person name="Land M.L."/>
            <person name="Hauser L."/>
            <person name="Kyrpides N."/>
            <person name="Mikhailova N."/>
            <person name="Ye Q."/>
            <person name="Zhou J."/>
            <person name="Richardson P."/>
            <person name="Fields M.W."/>
        </authorList>
    </citation>
    <scope>NUCLEOTIDE SEQUENCE [LARGE SCALE GENOMIC DNA]</scope>
    <source>
        <strain evidence="8">QYMF</strain>
    </source>
</reference>
<dbReference type="Proteomes" id="UP000001572">
    <property type="component" value="Chromosome"/>
</dbReference>
<dbReference type="EMBL" id="CP000724">
    <property type="protein sequence ID" value="ABR48792.1"/>
    <property type="molecule type" value="Genomic_DNA"/>
</dbReference>
<dbReference type="GO" id="GO:0003723">
    <property type="term" value="F:RNA binding"/>
    <property type="evidence" value="ECO:0007669"/>
    <property type="project" value="UniProtKB-KW"/>
</dbReference>
<dbReference type="KEGG" id="amt:Amet_2640"/>
<dbReference type="GO" id="GO:0120159">
    <property type="term" value="F:rRNA pseudouridine synthase activity"/>
    <property type="evidence" value="ECO:0007669"/>
    <property type="project" value="UniProtKB-ARBA"/>
</dbReference>
<evidence type="ECO:0000313" key="8">
    <source>
        <dbReference type="Proteomes" id="UP000001572"/>
    </source>
</evidence>
<proteinExistence type="inferred from homology"/>
<evidence type="ECO:0000256" key="4">
    <source>
        <dbReference type="PROSITE-ProRule" id="PRU00182"/>
    </source>
</evidence>
<dbReference type="EC" id="5.4.99.-" evidence="5"/>
<evidence type="ECO:0000256" key="2">
    <source>
        <dbReference type="ARBA" id="ARBA00022884"/>
    </source>
</evidence>
<gene>
    <name evidence="7" type="ordered locus">Amet_2640</name>
</gene>
<dbReference type="InterPro" id="IPR000748">
    <property type="entry name" value="PsdUridine_synth_RsuA/RluB/E/F"/>
</dbReference>
<dbReference type="InterPro" id="IPR006145">
    <property type="entry name" value="PsdUridine_synth_RsuA/RluA"/>
</dbReference>
<dbReference type="GO" id="GO:0000455">
    <property type="term" value="P:enzyme-directed rRNA pseudouridine synthesis"/>
    <property type="evidence" value="ECO:0007669"/>
    <property type="project" value="UniProtKB-ARBA"/>
</dbReference>
<evidence type="ECO:0000256" key="1">
    <source>
        <dbReference type="ARBA" id="ARBA00008348"/>
    </source>
</evidence>